<proteinExistence type="predicted"/>
<sequence length="69" mass="8372">ADKFTLYVVKRRSIYRDIQYTLSFLHTKLVVHSMNLYMWHFNIKTSSEEINPQFTLFYLIIRNIQANIS</sequence>
<accession>A0A0K2TVV7</accession>
<reference evidence="1" key="1">
    <citation type="submission" date="2014-05" db="EMBL/GenBank/DDBJ databases">
        <authorList>
            <person name="Chronopoulou M."/>
        </authorList>
    </citation>
    <scope>NUCLEOTIDE SEQUENCE</scope>
    <source>
        <tissue evidence="1">Whole organism</tissue>
    </source>
</reference>
<organism evidence="1">
    <name type="scientific">Lepeophtheirus salmonis</name>
    <name type="common">Salmon louse</name>
    <name type="synonym">Caligus salmonis</name>
    <dbReference type="NCBI Taxonomy" id="72036"/>
    <lineage>
        <taxon>Eukaryota</taxon>
        <taxon>Metazoa</taxon>
        <taxon>Ecdysozoa</taxon>
        <taxon>Arthropoda</taxon>
        <taxon>Crustacea</taxon>
        <taxon>Multicrustacea</taxon>
        <taxon>Hexanauplia</taxon>
        <taxon>Copepoda</taxon>
        <taxon>Siphonostomatoida</taxon>
        <taxon>Caligidae</taxon>
        <taxon>Lepeophtheirus</taxon>
    </lineage>
</organism>
<name>A0A0K2TVV7_LEPSM</name>
<protein>
    <submittedName>
        <fullName evidence="1">Uncharacterized protein</fullName>
    </submittedName>
</protein>
<evidence type="ECO:0000313" key="1">
    <source>
        <dbReference type="EMBL" id="CDW30188.1"/>
    </source>
</evidence>
<dbReference type="AlphaFoldDB" id="A0A0K2TVV7"/>
<dbReference type="EMBL" id="HACA01012827">
    <property type="protein sequence ID" value="CDW30188.1"/>
    <property type="molecule type" value="Transcribed_RNA"/>
</dbReference>
<feature type="non-terminal residue" evidence="1">
    <location>
        <position position="1"/>
    </location>
</feature>